<gene>
    <name evidence="1" type="ORF">GCM10010170_029720</name>
</gene>
<dbReference type="Proteomes" id="UP001501444">
    <property type="component" value="Unassembled WGS sequence"/>
</dbReference>
<reference evidence="2" key="1">
    <citation type="journal article" date="2019" name="Int. J. Syst. Evol. Microbiol.">
        <title>The Global Catalogue of Microorganisms (GCM) 10K type strain sequencing project: providing services to taxonomists for standard genome sequencing and annotation.</title>
        <authorList>
            <consortium name="The Broad Institute Genomics Platform"/>
            <consortium name="The Broad Institute Genome Sequencing Center for Infectious Disease"/>
            <person name="Wu L."/>
            <person name="Ma J."/>
        </authorList>
    </citation>
    <scope>NUCLEOTIDE SEQUENCE [LARGE SCALE GENOMIC DNA]</scope>
    <source>
        <strain evidence="2">JCM 3272</strain>
    </source>
</reference>
<sequence length="196" mass="21393">MSAPRRFLILHGWENHRPVGHWQHWLAGRLTADGHEVAYPQLPEPDRPTLKDWLAAIEKLIERPPGQDLAVIAHSLSCVAWLHLAAQGSVHLPVTRVLLVAPPSPAFLAGTPVLRGFGPPGGGYDAVRASSLAVPRLVCGDDDPYCRPPADELYAAAAFDVDRIPGAGHLDMTAGYGRWRSVRRWCDDPGERLTAD</sequence>
<dbReference type="Pfam" id="PF06821">
    <property type="entry name" value="Ser_hydrolase"/>
    <property type="match status" value="1"/>
</dbReference>
<accession>A0ABP5T6K1</accession>
<organism evidence="1 2">
    <name type="scientific">Dactylosporangium salmoneum</name>
    <dbReference type="NCBI Taxonomy" id="53361"/>
    <lineage>
        <taxon>Bacteria</taxon>
        <taxon>Bacillati</taxon>
        <taxon>Actinomycetota</taxon>
        <taxon>Actinomycetes</taxon>
        <taxon>Micromonosporales</taxon>
        <taxon>Micromonosporaceae</taxon>
        <taxon>Dactylosporangium</taxon>
    </lineage>
</organism>
<evidence type="ECO:0000313" key="2">
    <source>
        <dbReference type="Proteomes" id="UP001501444"/>
    </source>
</evidence>
<protein>
    <submittedName>
        <fullName evidence="1">Alpha/beta hydrolase</fullName>
    </submittedName>
</protein>
<dbReference type="SUPFAM" id="SSF53474">
    <property type="entry name" value="alpha/beta-Hydrolases"/>
    <property type="match status" value="1"/>
</dbReference>
<proteinExistence type="predicted"/>
<dbReference type="Gene3D" id="3.40.50.1820">
    <property type="entry name" value="alpha/beta hydrolase"/>
    <property type="match status" value="1"/>
</dbReference>
<comment type="caution">
    <text evidence="1">The sequence shown here is derived from an EMBL/GenBank/DDBJ whole genome shotgun (WGS) entry which is preliminary data.</text>
</comment>
<evidence type="ECO:0000313" key="1">
    <source>
        <dbReference type="EMBL" id="GAA2344286.1"/>
    </source>
</evidence>
<dbReference type="InterPro" id="IPR010662">
    <property type="entry name" value="RBBP9/YdeN"/>
</dbReference>
<dbReference type="RefSeq" id="WP_344612942.1">
    <property type="nucleotide sequence ID" value="NZ_BAAARV010000024.1"/>
</dbReference>
<keyword evidence="2" id="KW-1185">Reference proteome</keyword>
<dbReference type="InterPro" id="IPR029058">
    <property type="entry name" value="AB_hydrolase_fold"/>
</dbReference>
<dbReference type="GO" id="GO:0016787">
    <property type="term" value="F:hydrolase activity"/>
    <property type="evidence" value="ECO:0007669"/>
    <property type="project" value="UniProtKB-KW"/>
</dbReference>
<dbReference type="EMBL" id="BAAARV010000024">
    <property type="protein sequence ID" value="GAA2344286.1"/>
    <property type="molecule type" value="Genomic_DNA"/>
</dbReference>
<keyword evidence="1" id="KW-0378">Hydrolase</keyword>
<name>A0ABP5T6K1_9ACTN</name>